<protein>
    <recommendedName>
        <fullName evidence="8">Rhodopsin domain-containing protein</fullName>
    </recommendedName>
</protein>
<evidence type="ECO:0000256" key="3">
    <source>
        <dbReference type="ARBA" id="ARBA00022989"/>
    </source>
</evidence>
<dbReference type="PANTHER" id="PTHR33048:SF47">
    <property type="entry name" value="INTEGRAL MEMBRANE PROTEIN-RELATED"/>
    <property type="match status" value="1"/>
</dbReference>
<dbReference type="EMBL" id="JASWJB010000004">
    <property type="protein sequence ID" value="KAK2616631.1"/>
    <property type="molecule type" value="Genomic_DNA"/>
</dbReference>
<proteinExistence type="inferred from homology"/>
<dbReference type="InterPro" id="IPR049326">
    <property type="entry name" value="Rhodopsin_dom_fungi"/>
</dbReference>
<evidence type="ECO:0000256" key="4">
    <source>
        <dbReference type="ARBA" id="ARBA00023136"/>
    </source>
</evidence>
<feature type="region of interest" description="Disordered" evidence="6">
    <location>
        <begin position="320"/>
        <end position="345"/>
    </location>
</feature>
<feature type="transmembrane region" description="Helical" evidence="7">
    <location>
        <begin position="169"/>
        <end position="196"/>
    </location>
</feature>
<comment type="caution">
    <text evidence="9">The sequence shown here is derived from an EMBL/GenBank/DDBJ whole genome shotgun (WGS) entry which is preliminary data.</text>
</comment>
<feature type="transmembrane region" description="Helical" evidence="7">
    <location>
        <begin position="12"/>
        <end position="35"/>
    </location>
</feature>
<organism evidence="9 10">
    <name type="scientific">Conoideocrella luteorostrata</name>
    <dbReference type="NCBI Taxonomy" id="1105319"/>
    <lineage>
        <taxon>Eukaryota</taxon>
        <taxon>Fungi</taxon>
        <taxon>Dikarya</taxon>
        <taxon>Ascomycota</taxon>
        <taxon>Pezizomycotina</taxon>
        <taxon>Sordariomycetes</taxon>
        <taxon>Hypocreomycetidae</taxon>
        <taxon>Hypocreales</taxon>
        <taxon>Clavicipitaceae</taxon>
        <taxon>Conoideocrella</taxon>
    </lineage>
</organism>
<evidence type="ECO:0000256" key="6">
    <source>
        <dbReference type="SAM" id="MobiDB-lite"/>
    </source>
</evidence>
<name>A0AAJ0D105_9HYPO</name>
<dbReference type="PANTHER" id="PTHR33048">
    <property type="entry name" value="PTH11-LIKE INTEGRAL MEMBRANE PROTEIN (AFU_ORTHOLOGUE AFUA_5G11245)"/>
    <property type="match status" value="1"/>
</dbReference>
<evidence type="ECO:0000256" key="7">
    <source>
        <dbReference type="SAM" id="Phobius"/>
    </source>
</evidence>
<feature type="transmembrane region" description="Helical" evidence="7">
    <location>
        <begin position="47"/>
        <end position="70"/>
    </location>
</feature>
<dbReference type="Proteomes" id="UP001251528">
    <property type="component" value="Unassembled WGS sequence"/>
</dbReference>
<feature type="compositionally biased region" description="Polar residues" evidence="6">
    <location>
        <begin position="334"/>
        <end position="345"/>
    </location>
</feature>
<dbReference type="GO" id="GO:0016020">
    <property type="term" value="C:membrane"/>
    <property type="evidence" value="ECO:0007669"/>
    <property type="project" value="UniProtKB-SubCell"/>
</dbReference>
<feature type="transmembrane region" description="Helical" evidence="7">
    <location>
        <begin position="126"/>
        <end position="149"/>
    </location>
</feature>
<evidence type="ECO:0000256" key="5">
    <source>
        <dbReference type="ARBA" id="ARBA00038359"/>
    </source>
</evidence>
<accession>A0AAJ0D105</accession>
<reference evidence="9" key="1">
    <citation type="submission" date="2023-06" db="EMBL/GenBank/DDBJ databases">
        <title>Conoideocrella luteorostrata (Hypocreales: Clavicipitaceae), a potential biocontrol fungus for elongate hemlock scale in United States Christmas tree production areas.</title>
        <authorList>
            <person name="Barrett H."/>
            <person name="Lovett B."/>
            <person name="Macias A.M."/>
            <person name="Stajich J.E."/>
            <person name="Kasson M.T."/>
        </authorList>
    </citation>
    <scope>NUCLEOTIDE SEQUENCE</scope>
    <source>
        <strain evidence="9">ARSEF 14590</strain>
    </source>
</reference>
<sequence length="345" mass="39029">MDQNETAGPQLLKLGIVMSILPTIAILLRFWARLLTAGKRKLWWDDWLALCSWCCCICCCAFTIYGVQLGLGKHFTAFKSKADVTQLLKIFYVSQIVFDLGITFAKFSALCFYARIFSNKSKHYTIAYRVTFALVAVFILYKLPAQIFSCIPPSKNWHPEMEGHCENNYTNFLMLIMGLILDVITDLLILILPMPMIIRLQVTRKKTIALVCVFIAGYVTLITSLGRMASFISIKPHLGDPDISWYQVPELSWSMAEIATSVISICSPSWMTLFKRYMRGGLPSLFNSRDLSVEPTPALYGGARGRQSMAFQLMKTDSNADRATSSRDDKDSVDQFSQPQGRYHI</sequence>
<comment type="subcellular location">
    <subcellularLocation>
        <location evidence="1">Membrane</location>
        <topology evidence="1">Multi-pass membrane protein</topology>
    </subcellularLocation>
</comment>
<feature type="domain" description="Rhodopsin" evidence="8">
    <location>
        <begin position="28"/>
        <end position="276"/>
    </location>
</feature>
<feature type="transmembrane region" description="Helical" evidence="7">
    <location>
        <begin position="90"/>
        <end position="114"/>
    </location>
</feature>
<feature type="compositionally biased region" description="Basic and acidic residues" evidence="6">
    <location>
        <begin position="320"/>
        <end position="333"/>
    </location>
</feature>
<evidence type="ECO:0000313" key="9">
    <source>
        <dbReference type="EMBL" id="KAK2616631.1"/>
    </source>
</evidence>
<feature type="transmembrane region" description="Helical" evidence="7">
    <location>
        <begin position="208"/>
        <end position="232"/>
    </location>
</feature>
<keyword evidence="2 7" id="KW-0812">Transmembrane</keyword>
<gene>
    <name evidence="9" type="ORF">QQS21_000454</name>
</gene>
<dbReference type="InterPro" id="IPR052337">
    <property type="entry name" value="SAT4-like"/>
</dbReference>
<keyword evidence="3 7" id="KW-1133">Transmembrane helix</keyword>
<dbReference type="AlphaFoldDB" id="A0AAJ0D105"/>
<keyword evidence="10" id="KW-1185">Reference proteome</keyword>
<evidence type="ECO:0000256" key="2">
    <source>
        <dbReference type="ARBA" id="ARBA00022692"/>
    </source>
</evidence>
<dbReference type="Pfam" id="PF20684">
    <property type="entry name" value="Fung_rhodopsin"/>
    <property type="match status" value="1"/>
</dbReference>
<keyword evidence="4 7" id="KW-0472">Membrane</keyword>
<evidence type="ECO:0000256" key="1">
    <source>
        <dbReference type="ARBA" id="ARBA00004141"/>
    </source>
</evidence>
<evidence type="ECO:0000259" key="8">
    <source>
        <dbReference type="Pfam" id="PF20684"/>
    </source>
</evidence>
<comment type="similarity">
    <text evidence="5">Belongs to the SAT4 family.</text>
</comment>
<evidence type="ECO:0000313" key="10">
    <source>
        <dbReference type="Proteomes" id="UP001251528"/>
    </source>
</evidence>